<sequence>MTPVATPIAATVLLEAAAVLIPGLDTVSVTGFSLDWTPERVQWMWSADDGTTDSQTMTDPARVAQWDRFVRTLCVLPDVPMDHITLGVLESVSWVRVVWTPPLNPQWQRRDEILAAVAQLRD</sequence>
<dbReference type="RefSeq" id="WP_169095413.1">
    <property type="nucleotide sequence ID" value="NZ_JABBVZ010000001.1"/>
</dbReference>
<gene>
    <name evidence="1" type="ORF">HIJ39_00045</name>
</gene>
<accession>A0A7Y0L0K9</accession>
<comment type="caution">
    <text evidence="1">The sequence shown here is derived from an EMBL/GenBank/DDBJ whole genome shotgun (WGS) entry which is preliminary data.</text>
</comment>
<dbReference type="AlphaFoldDB" id="A0A7Y0L0K9"/>
<keyword evidence="2" id="KW-1185">Reference proteome</keyword>
<evidence type="ECO:0000313" key="2">
    <source>
        <dbReference type="Proteomes" id="UP000533476"/>
    </source>
</evidence>
<protein>
    <submittedName>
        <fullName evidence="1">Uncharacterized protein</fullName>
    </submittedName>
</protein>
<dbReference type="Proteomes" id="UP000533476">
    <property type="component" value="Unassembled WGS sequence"/>
</dbReference>
<dbReference type="EMBL" id="JABBVZ010000001">
    <property type="protein sequence ID" value="NMP20752.1"/>
    <property type="molecule type" value="Genomic_DNA"/>
</dbReference>
<name>A0A7Y0L0K9_9FIRM</name>
<evidence type="ECO:0000313" key="1">
    <source>
        <dbReference type="EMBL" id="NMP20752.1"/>
    </source>
</evidence>
<reference evidence="1 2" key="1">
    <citation type="submission" date="2020-04" db="EMBL/GenBank/DDBJ databases">
        <authorList>
            <person name="Zhang R."/>
            <person name="Schippers A."/>
        </authorList>
    </citation>
    <scope>NUCLEOTIDE SEQUENCE [LARGE SCALE GENOMIC DNA]</scope>
    <source>
        <strain evidence="1 2">DSM 109850</strain>
    </source>
</reference>
<proteinExistence type="predicted"/>
<organism evidence="1 2">
    <name type="scientific">Sulfobacillus harzensis</name>
    <dbReference type="NCBI Taxonomy" id="2729629"/>
    <lineage>
        <taxon>Bacteria</taxon>
        <taxon>Bacillati</taxon>
        <taxon>Bacillota</taxon>
        <taxon>Clostridia</taxon>
        <taxon>Eubacteriales</taxon>
        <taxon>Clostridiales Family XVII. Incertae Sedis</taxon>
        <taxon>Sulfobacillus</taxon>
    </lineage>
</organism>